<dbReference type="SMART" id="SM00666">
    <property type="entry name" value="PB1"/>
    <property type="match status" value="1"/>
</dbReference>
<dbReference type="SUPFAM" id="SSF54277">
    <property type="entry name" value="CAD &amp; PB1 domains"/>
    <property type="match status" value="1"/>
</dbReference>
<keyword evidence="2" id="KW-0624">Polysaccharide degradation</keyword>
<evidence type="ECO:0000313" key="5">
    <source>
        <dbReference type="Proteomes" id="UP001152561"/>
    </source>
</evidence>
<dbReference type="AlphaFoldDB" id="A0A9Q1QZ85"/>
<dbReference type="SUPFAM" id="SSF53955">
    <property type="entry name" value="Lysozyme-like"/>
    <property type="match status" value="2"/>
</dbReference>
<proteinExistence type="predicted"/>
<evidence type="ECO:0000313" key="4">
    <source>
        <dbReference type="EMBL" id="KAJ8532674.1"/>
    </source>
</evidence>
<dbReference type="InterPro" id="IPR023346">
    <property type="entry name" value="Lysozyme-like_dom_sf"/>
</dbReference>
<dbReference type="EMBL" id="JAJAGQ010000020">
    <property type="protein sequence ID" value="KAJ8532674.1"/>
    <property type="molecule type" value="Genomic_DNA"/>
</dbReference>
<dbReference type="GO" id="GO:0006032">
    <property type="term" value="P:chitin catabolic process"/>
    <property type="evidence" value="ECO:0007669"/>
    <property type="project" value="UniProtKB-KW"/>
</dbReference>
<dbReference type="Proteomes" id="UP001152561">
    <property type="component" value="Unassembled WGS sequence"/>
</dbReference>
<dbReference type="PANTHER" id="PTHR37179:SF1">
    <property type="entry name" value="TRANSGLYCOSYLASE"/>
    <property type="match status" value="1"/>
</dbReference>
<comment type="function">
    <text evidence="1">Defense against chitin-containing fungal pathogens.</text>
</comment>
<evidence type="ECO:0000256" key="2">
    <source>
        <dbReference type="ARBA" id="ARBA00023024"/>
    </source>
</evidence>
<gene>
    <name evidence="4" type="ORF">K7X08_012597</name>
</gene>
<name>A0A9Q1QZ85_9SOLA</name>
<dbReference type="Gene3D" id="3.10.20.90">
    <property type="entry name" value="Phosphatidylinositol 3-kinase Catalytic Subunit, Chain A, domain 1"/>
    <property type="match status" value="1"/>
</dbReference>
<dbReference type="CDD" id="cd00254">
    <property type="entry name" value="LT-like"/>
    <property type="match status" value="1"/>
</dbReference>
<keyword evidence="2" id="KW-0119">Carbohydrate metabolism</keyword>
<dbReference type="InterPro" id="IPR000270">
    <property type="entry name" value="PB1_dom"/>
</dbReference>
<dbReference type="Gene3D" id="1.10.530.10">
    <property type="match status" value="2"/>
</dbReference>
<keyword evidence="5" id="KW-1185">Reference proteome</keyword>
<dbReference type="Pfam" id="PF00564">
    <property type="entry name" value="PB1"/>
    <property type="match status" value="1"/>
</dbReference>
<dbReference type="InterPro" id="IPR008258">
    <property type="entry name" value="Transglycosylase_SLT_dom_1"/>
</dbReference>
<dbReference type="Pfam" id="PF01464">
    <property type="entry name" value="SLT"/>
    <property type="match status" value="1"/>
</dbReference>
<keyword evidence="2" id="KW-0146">Chitin degradation</keyword>
<protein>
    <recommendedName>
        <fullName evidence="3">PB1 domain-containing protein</fullName>
    </recommendedName>
</protein>
<evidence type="ECO:0000256" key="1">
    <source>
        <dbReference type="ARBA" id="ARBA00003102"/>
    </source>
</evidence>
<reference evidence="5" key="1">
    <citation type="journal article" date="2023" name="Proc. Natl. Acad. Sci. U.S.A.">
        <title>Genomic and structural basis for evolution of tropane alkaloid biosynthesis.</title>
        <authorList>
            <person name="Wanga Y.-J."/>
            <person name="Taina T."/>
            <person name="Yua J.-Y."/>
            <person name="Lia J."/>
            <person name="Xua B."/>
            <person name="Chenc J."/>
            <person name="D'Auriad J.C."/>
            <person name="Huanga J.-P."/>
            <person name="Huanga S.-X."/>
        </authorList>
    </citation>
    <scope>NUCLEOTIDE SEQUENCE [LARGE SCALE GENOMIC DNA]</scope>
    <source>
        <strain evidence="5">cv. KIB-2019</strain>
    </source>
</reference>
<sequence>MWVDPDVRAEWLNAGETKGSKVHLSRDPDGQPYLTQTEMKAVAGIIVRRHFLSQIDSDMLCAIAELESDRQLLATRYNKKSKEITRGIMQILPKTADWLVSDLGYRTYEVATDSKLLYKPFVNVYLGAAYLKWLSNYEQKERSEEFMVRAYKGGTKKATHKSILPFWRSYLSVKETLPSRKIFDVNPLPPSASATGVPEKKGPVNTTWDSRACAEDMEEMWNHPSVRKEWSKSGEKRGHVRFSHDTEKRPYLSRVELRAVAEVIISKYVSTRGLKPAVLCAIAEIVTMRFVEGIGQRTGLMGIDYPTSRWLYKDLGYKAYKVESVEDLTNPFVSMYFGAAYVAWLSEYEGRERSLQFVVQAYLAGPQNVNLQETGPMWLKFEEALSRYEDLRREAAGEEFILEFMRDRVNPRKNYVPSTSGDPSFPQGYLELKGILGISHTGSEGGSDTSMSAMVEKGPKEFEKHNSSLHDHKNYNGSVQQKSSDYNSFGSLMYTSSGICDDSVEKLKAMCSFGGKILPRPSDGKLRYVGGETRVIRIRKDIAWKILWQKAVAIYDLTHIVKYQLPGEDLDALVTVSCDEDLQNISRQLLGNGIKNNSTLHYLGSSANNLAELDGNTIDDSGRSVMGFVGASNLPSAGFDDSSSIAKSAQPNVPGASSAYNTDLHFHYGQMENCDDSKQQQYIESQGSQTQAKQYGPDMYNKAFVPESVTLAVDLSFFDPAPATQRGFCSMQIPRG</sequence>
<comment type="caution">
    <text evidence="4">The sequence shown here is derived from an EMBL/GenBank/DDBJ whole genome shotgun (WGS) entry which is preliminary data.</text>
</comment>
<dbReference type="CDD" id="cd06410">
    <property type="entry name" value="PB1_UP2"/>
    <property type="match status" value="1"/>
</dbReference>
<dbReference type="PANTHER" id="PTHR37179">
    <property type="entry name" value="TRANSGLYCOSYLASE"/>
    <property type="match status" value="1"/>
</dbReference>
<organism evidence="4 5">
    <name type="scientific">Anisodus acutangulus</name>
    <dbReference type="NCBI Taxonomy" id="402998"/>
    <lineage>
        <taxon>Eukaryota</taxon>
        <taxon>Viridiplantae</taxon>
        <taxon>Streptophyta</taxon>
        <taxon>Embryophyta</taxon>
        <taxon>Tracheophyta</taxon>
        <taxon>Spermatophyta</taxon>
        <taxon>Magnoliopsida</taxon>
        <taxon>eudicotyledons</taxon>
        <taxon>Gunneridae</taxon>
        <taxon>Pentapetalae</taxon>
        <taxon>asterids</taxon>
        <taxon>lamiids</taxon>
        <taxon>Solanales</taxon>
        <taxon>Solanaceae</taxon>
        <taxon>Solanoideae</taxon>
        <taxon>Hyoscyameae</taxon>
        <taxon>Anisodus</taxon>
    </lineage>
</organism>
<accession>A0A9Q1QZ85</accession>
<evidence type="ECO:0000259" key="3">
    <source>
        <dbReference type="SMART" id="SM00666"/>
    </source>
</evidence>
<feature type="domain" description="PB1" evidence="3">
    <location>
        <begin position="521"/>
        <end position="606"/>
    </location>
</feature>
<dbReference type="OrthoDB" id="550520at2759"/>